<dbReference type="PANTHER" id="PTHR46343:SF2">
    <property type="entry name" value="SUSHI_VON WILLEBRAND FACTOR TYPE A_EGF_PENTRAXIN DOMAIN-CONTAINING 1"/>
    <property type="match status" value="1"/>
</dbReference>
<dbReference type="Pfam" id="PF23237">
    <property type="entry name" value="HYR_4C"/>
    <property type="match status" value="7"/>
</dbReference>
<comment type="caution">
    <text evidence="3">The sequence shown here is derived from an EMBL/GenBank/DDBJ whole genome shotgun (WGS) entry which is preliminary data.</text>
</comment>
<protein>
    <recommendedName>
        <fullName evidence="2">HYR domain-containing protein</fullName>
    </recommendedName>
</protein>
<dbReference type="InterPro" id="IPR043555">
    <property type="entry name" value="SRPX-like"/>
</dbReference>
<dbReference type="EMBL" id="VHIQ01000008">
    <property type="protein sequence ID" value="TPV31557.1"/>
    <property type="molecule type" value="Genomic_DNA"/>
</dbReference>
<feature type="non-terminal residue" evidence="3">
    <location>
        <position position="1324"/>
    </location>
</feature>
<accession>A0A506PEQ9</accession>
<sequence length="1324" mass="138805">MKKNYPFLMKWDNGLLTKKAFITLRLILLSLLSFQVAQGQSSNDPNCIVFNSCPDDQILCANTTVNGELGAYVNWTLPDVSQNCAGNLNGNSFEMLFELNEQLLTRDCWNFNYISRVGTDGGSVKLFTSNDADGDQKSKIITPFLTLEDDTNVSIEINYVNGNYGVELFLVPPDNGAEISLGSIPVTANQTIYNWAADFDPGVGSVTGISGIYRLKFVFTYTGQRPSNANTGDTVIAVKGFLNETDDCSAGVDFTVSGPNQGFYAVGSYDLEYVAVYTAPNGEVYTESCQFNITVVDVELNLTSNDPDCTNPGSILAVAGIDGESFSGVAPFSYTLNPGNITNTSGLFENLSGGDYTITVTDANGCTKTSDIISLVTISGDAPTITAPDDVIIEGCEAADIITQNATVLPFNTIETTITEAQFLAEGGEFTSDNNVTFTYIDVQTGTCPITITRTFTITDECDATATAEQIFTIQDTTAPVAPAAPADFSVECIDDVPAPGDLTAADNCAGDITVTGVDSADNSDPCQIIITRTWTFTDDCDNTSSVSQTITVADTTAPVAPAAPADFSVECIDDVPAPGDLTATDNCAGDITVTGVDSADNSDPCQIIITRTWTFTDDCDNTSSVSQTITVADTTAPVATAAPADFSVECIDDVPAPGDLTAADNCAGDITVTGVDSADNSDPCQIIITRTWTFTDDCDNTSSVSQIITVADTTAPVAPAAPADFSVECIDDVPAPGDLTAADNCAGDITVTGVDSADNSDPCQIIITRTWTFTDDCDNTSSVSQTITVADTTAPEFEGNLPADILVECDAVPTASILTATDNCSDNVNVAFSEVRTDGDCPSNYTLTRTWTATDDCDNTTTYTQIVTVQDTTAPTITTVAADQTVSCDGSGNTDELQAWLNTNAGANAIDNCGSITWSNNFTSLTNDCGETGRALVTFTATDECGNSRSTTALFTIIDLLPPTINNPAADLTVQCDDDNELQLQSWLNANGGASASDNCSDIIWTNNFIELSDECGFTGSATVTFTASDECGNRTTTTATFTIEDNTAPTFVEALPADATVECDAVPTADTLTATDNCGDATVTFDETITEGACAGESVIVRTWTATDECGNETSHSQTITVQDTTAPAFVEALPADATVECDAVPTAETLTATDNCGDATVTFEEVTNEGECAGEFTVVRTWTATDECGNETSHSQTITVQDNTAPTFVEALPADATVECDAVPTADTLTATDNCGDATVTLNEYITEGACAGEFTVVRTWTATDECGNETSHSQTITVQDTTAPAFVEALPADATVECDAVPTADTLTATDNCGDATVTF</sequence>
<keyword evidence="4" id="KW-1185">Reference proteome</keyword>
<dbReference type="OrthoDB" id="599464at2"/>
<evidence type="ECO:0000256" key="1">
    <source>
        <dbReference type="ARBA" id="ARBA00022737"/>
    </source>
</evidence>
<dbReference type="PANTHER" id="PTHR46343">
    <property type="entry name" value="HYR DOMAIN-CONTAINING PROTEIN"/>
    <property type="match status" value="1"/>
</dbReference>
<organism evidence="3 4">
    <name type="scientific">Paucihalobacter ruber</name>
    <dbReference type="NCBI Taxonomy" id="2567861"/>
    <lineage>
        <taxon>Bacteria</taxon>
        <taxon>Pseudomonadati</taxon>
        <taxon>Bacteroidota</taxon>
        <taxon>Flavobacteriia</taxon>
        <taxon>Flavobacteriales</taxon>
        <taxon>Flavobacteriaceae</taxon>
        <taxon>Paucihalobacter</taxon>
    </lineage>
</organism>
<feature type="domain" description="HYR" evidence="2">
    <location>
        <begin position="959"/>
        <end position="1049"/>
    </location>
</feature>
<gene>
    <name evidence="3" type="ORF">FJ651_15335</name>
</gene>
<proteinExistence type="predicted"/>
<dbReference type="InterPro" id="IPR003410">
    <property type="entry name" value="HYR_dom"/>
</dbReference>
<dbReference type="Gene3D" id="2.60.40.10">
    <property type="entry name" value="Immunoglobulins"/>
    <property type="match status" value="6"/>
</dbReference>
<evidence type="ECO:0000259" key="2">
    <source>
        <dbReference type="PROSITE" id="PS50825"/>
    </source>
</evidence>
<dbReference type="Proteomes" id="UP000317332">
    <property type="component" value="Unassembled WGS sequence"/>
</dbReference>
<keyword evidence="1" id="KW-0677">Repeat</keyword>
<evidence type="ECO:0000313" key="3">
    <source>
        <dbReference type="EMBL" id="TPV31557.1"/>
    </source>
</evidence>
<evidence type="ECO:0000313" key="4">
    <source>
        <dbReference type="Proteomes" id="UP000317332"/>
    </source>
</evidence>
<reference evidence="3 4" key="1">
    <citation type="submission" date="2019-06" db="EMBL/GenBank/DDBJ databases">
        <title>Flavobacteriaceae Paucihalobacterium erythroidium CWB-1, complete genome.</title>
        <authorList>
            <person name="Wu S."/>
        </authorList>
    </citation>
    <scope>NUCLEOTIDE SEQUENCE [LARGE SCALE GENOMIC DNA]</scope>
    <source>
        <strain evidence="3 4">CWB-1</strain>
    </source>
</reference>
<name>A0A506PEQ9_9FLAO</name>
<dbReference type="InterPro" id="IPR057078">
    <property type="entry name" value="HYR-4C"/>
</dbReference>
<dbReference type="RefSeq" id="WP_140991658.1">
    <property type="nucleotide sequence ID" value="NZ_VHIQ01000008.1"/>
</dbReference>
<dbReference type="InterPro" id="IPR013783">
    <property type="entry name" value="Ig-like_fold"/>
</dbReference>
<dbReference type="PROSITE" id="PS50825">
    <property type="entry name" value="HYR"/>
    <property type="match status" value="1"/>
</dbReference>